<dbReference type="InterPro" id="IPR039515">
    <property type="entry name" value="NOT4_mRING-HC-C4C4"/>
</dbReference>
<dbReference type="PANTHER" id="PTHR12603">
    <property type="entry name" value="CCR4-NOT TRANSCRIPTION COMPLEX RELATED"/>
    <property type="match status" value="1"/>
</dbReference>
<dbReference type="GO" id="GO:0008270">
    <property type="term" value="F:zinc ion binding"/>
    <property type="evidence" value="ECO:0007669"/>
    <property type="project" value="UniProtKB-KW"/>
</dbReference>
<dbReference type="AlphaFoldDB" id="A0A9Q1JJV4"/>
<evidence type="ECO:0000256" key="1">
    <source>
        <dbReference type="PROSITE-ProRule" id="PRU00175"/>
    </source>
</evidence>
<accession>A0A9Q1JJV4</accession>
<dbReference type="GO" id="GO:0004842">
    <property type="term" value="F:ubiquitin-protein transferase activity"/>
    <property type="evidence" value="ECO:0007669"/>
    <property type="project" value="InterPro"/>
</dbReference>
<dbReference type="InterPro" id="IPR001841">
    <property type="entry name" value="Znf_RING"/>
</dbReference>
<dbReference type="OrthoDB" id="1923159at2759"/>
<protein>
    <recommendedName>
        <fullName evidence="3">RING-type domain-containing protein</fullName>
    </recommendedName>
</protein>
<proteinExistence type="predicted"/>
<dbReference type="SUPFAM" id="SSF57850">
    <property type="entry name" value="RING/U-box"/>
    <property type="match status" value="1"/>
</dbReference>
<dbReference type="EMBL" id="JAKOGI010001030">
    <property type="protein sequence ID" value="KAJ8428297.1"/>
    <property type="molecule type" value="Genomic_DNA"/>
</dbReference>
<dbReference type="Pfam" id="PF14570">
    <property type="entry name" value="zf-RING_4"/>
    <property type="match status" value="1"/>
</dbReference>
<keyword evidence="1" id="KW-0863">Zinc-finger</keyword>
<evidence type="ECO:0000313" key="4">
    <source>
        <dbReference type="EMBL" id="KAJ8428297.1"/>
    </source>
</evidence>
<keyword evidence="1" id="KW-0862">Zinc</keyword>
<dbReference type="GO" id="GO:0030014">
    <property type="term" value="C:CCR4-NOT complex"/>
    <property type="evidence" value="ECO:0007669"/>
    <property type="project" value="InterPro"/>
</dbReference>
<dbReference type="InterPro" id="IPR013083">
    <property type="entry name" value="Znf_RING/FYVE/PHD"/>
</dbReference>
<comment type="caution">
    <text evidence="4">The sequence shown here is derived from an EMBL/GenBank/DDBJ whole genome shotgun (WGS) entry which is preliminary data.</text>
</comment>
<dbReference type="CDD" id="cd16618">
    <property type="entry name" value="mRING-HC-C4C4_CNOT4"/>
    <property type="match status" value="1"/>
</dbReference>
<dbReference type="GO" id="GO:0016567">
    <property type="term" value="P:protein ubiquitination"/>
    <property type="evidence" value="ECO:0007669"/>
    <property type="project" value="TreeGrafter"/>
</dbReference>
<feature type="region of interest" description="Disordered" evidence="2">
    <location>
        <begin position="116"/>
        <end position="138"/>
    </location>
</feature>
<evidence type="ECO:0000313" key="5">
    <source>
        <dbReference type="Proteomes" id="UP001153076"/>
    </source>
</evidence>
<evidence type="ECO:0000256" key="2">
    <source>
        <dbReference type="SAM" id="MobiDB-lite"/>
    </source>
</evidence>
<feature type="compositionally biased region" description="Low complexity" evidence="2">
    <location>
        <begin position="116"/>
        <end position="135"/>
    </location>
</feature>
<organism evidence="4 5">
    <name type="scientific">Carnegiea gigantea</name>
    <dbReference type="NCBI Taxonomy" id="171969"/>
    <lineage>
        <taxon>Eukaryota</taxon>
        <taxon>Viridiplantae</taxon>
        <taxon>Streptophyta</taxon>
        <taxon>Embryophyta</taxon>
        <taxon>Tracheophyta</taxon>
        <taxon>Spermatophyta</taxon>
        <taxon>Magnoliopsida</taxon>
        <taxon>eudicotyledons</taxon>
        <taxon>Gunneridae</taxon>
        <taxon>Pentapetalae</taxon>
        <taxon>Caryophyllales</taxon>
        <taxon>Cactineae</taxon>
        <taxon>Cactaceae</taxon>
        <taxon>Cactoideae</taxon>
        <taxon>Echinocereeae</taxon>
        <taxon>Carnegiea</taxon>
    </lineage>
</organism>
<keyword evidence="1" id="KW-0479">Metal-binding</keyword>
<dbReference type="Proteomes" id="UP001153076">
    <property type="component" value="Unassembled WGS sequence"/>
</dbReference>
<dbReference type="Gene3D" id="3.30.40.10">
    <property type="entry name" value="Zinc/RING finger domain, C3HC4 (zinc finger)"/>
    <property type="match status" value="1"/>
</dbReference>
<name>A0A9Q1JJV4_9CARY</name>
<keyword evidence="5" id="KW-1185">Reference proteome</keyword>
<gene>
    <name evidence="4" type="ORF">Cgig2_027429</name>
</gene>
<sequence>MGYDAISNARLSAFAKDSVRKKRGSRLGKLKQDKDDVRREQWLSQVKNKGNKVGTNGPARTLPPSFPKGIEGLKTQGNLSTRVRGDKHEIPTMFDTDTVSWMTSTICRSFIHVSSGKDSFGSRSSYSGSCSSSCSEGDRDDGCLDDWEAVADALTAARNEQISDLKQHSEPEQFVICDRSKSCSKTYQAAVVNGEAVARAYRSQMNSQAWSPHDVFRPQCLPSLSKQTSEHCFSRGPTTLVLKRVVSEQQPRSCPICCEDLDLTDWNFLPCPCGFQLCLFCHKRILELDARCPGCRKQYDSLSSDEGCGGKRVNSSL</sequence>
<feature type="domain" description="RING-type" evidence="3">
    <location>
        <begin position="254"/>
        <end position="296"/>
    </location>
</feature>
<dbReference type="InterPro" id="IPR039780">
    <property type="entry name" value="Mot2"/>
</dbReference>
<dbReference type="PANTHER" id="PTHR12603:SF0">
    <property type="entry name" value="CCR4-NOT TRANSCRIPTION COMPLEX SUBUNIT 4"/>
    <property type="match status" value="1"/>
</dbReference>
<evidence type="ECO:0000259" key="3">
    <source>
        <dbReference type="PROSITE" id="PS50089"/>
    </source>
</evidence>
<reference evidence="4" key="1">
    <citation type="submission" date="2022-04" db="EMBL/GenBank/DDBJ databases">
        <title>Carnegiea gigantea Genome sequencing and assembly v2.</title>
        <authorList>
            <person name="Copetti D."/>
            <person name="Sanderson M.J."/>
            <person name="Burquez A."/>
            <person name="Wojciechowski M.F."/>
        </authorList>
    </citation>
    <scope>NUCLEOTIDE SEQUENCE</scope>
    <source>
        <strain evidence="4">SGP5-SGP5p</strain>
        <tissue evidence="4">Aerial part</tissue>
    </source>
</reference>
<dbReference type="PROSITE" id="PS50089">
    <property type="entry name" value="ZF_RING_2"/>
    <property type="match status" value="1"/>
</dbReference>